<comment type="caution">
    <text evidence="2">The sequence shown here is derived from an EMBL/GenBank/DDBJ whole genome shotgun (WGS) entry which is preliminary data.</text>
</comment>
<dbReference type="InterPro" id="IPR031807">
    <property type="entry name" value="HicB-like"/>
</dbReference>
<evidence type="ECO:0000313" key="2">
    <source>
        <dbReference type="EMBL" id="MFD2411973.1"/>
    </source>
</evidence>
<dbReference type="InterPro" id="IPR051404">
    <property type="entry name" value="TA_system_antitoxin"/>
</dbReference>
<name>A0ABW5FA93_9BACL</name>
<dbReference type="PANTHER" id="PTHR34504:SF2">
    <property type="entry name" value="UPF0150 PROTEIN SSL0259"/>
    <property type="match status" value="1"/>
</dbReference>
<keyword evidence="3" id="KW-1185">Reference proteome</keyword>
<dbReference type="SUPFAM" id="SSF143100">
    <property type="entry name" value="TTHA1013/TTHA0281-like"/>
    <property type="match status" value="1"/>
</dbReference>
<dbReference type="Gene3D" id="3.30.160.250">
    <property type="match status" value="1"/>
</dbReference>
<dbReference type="Proteomes" id="UP001597448">
    <property type="component" value="Unassembled WGS sequence"/>
</dbReference>
<reference evidence="3" key="1">
    <citation type="journal article" date="2019" name="Int. J. Syst. Evol. Microbiol.">
        <title>The Global Catalogue of Microorganisms (GCM) 10K type strain sequencing project: providing services to taxonomists for standard genome sequencing and annotation.</title>
        <authorList>
            <consortium name="The Broad Institute Genomics Platform"/>
            <consortium name="The Broad Institute Genome Sequencing Center for Infectious Disease"/>
            <person name="Wu L."/>
            <person name="Ma J."/>
        </authorList>
    </citation>
    <scope>NUCLEOTIDE SEQUENCE [LARGE SCALE GENOMIC DNA]</scope>
    <source>
        <strain evidence="3">CCM 8725</strain>
    </source>
</reference>
<gene>
    <name evidence="2" type="ORF">ACFSX3_18945</name>
</gene>
<sequence>MKDKVKFYRYFATFEQDEDGITVEFPDLPGAITCGQNIDEAFQMAKDCLALHLFGMEEDGDLIPAPSGIDALNKLTAGTGKMAALIEVFMPPYRSSISERSVKKTLTIPKWLDDLAATNNVNYSRILQDALKEQLGVNERR</sequence>
<feature type="domain" description="HicB-like antitoxin of toxin-antitoxin system" evidence="1">
    <location>
        <begin position="14"/>
        <end position="128"/>
    </location>
</feature>
<accession>A0ABW5FA93</accession>
<dbReference type="PANTHER" id="PTHR34504">
    <property type="entry name" value="ANTITOXIN HICB"/>
    <property type="match status" value="1"/>
</dbReference>
<proteinExistence type="predicted"/>
<evidence type="ECO:0000259" key="1">
    <source>
        <dbReference type="Pfam" id="PF15919"/>
    </source>
</evidence>
<evidence type="ECO:0000313" key="3">
    <source>
        <dbReference type="Proteomes" id="UP001597448"/>
    </source>
</evidence>
<dbReference type="RefSeq" id="WP_209988406.1">
    <property type="nucleotide sequence ID" value="NZ_JBHUKY010000033.1"/>
</dbReference>
<dbReference type="EMBL" id="JBHUKY010000033">
    <property type="protein sequence ID" value="MFD2411973.1"/>
    <property type="molecule type" value="Genomic_DNA"/>
</dbReference>
<dbReference type="InterPro" id="IPR035069">
    <property type="entry name" value="TTHA1013/TTHA0281-like"/>
</dbReference>
<dbReference type="Pfam" id="PF15919">
    <property type="entry name" value="HicB_lk_antitox"/>
    <property type="match status" value="1"/>
</dbReference>
<organism evidence="2 3">
    <name type="scientific">Paenibacillus rhizoplanae</name>
    <dbReference type="NCBI Taxonomy" id="1917181"/>
    <lineage>
        <taxon>Bacteria</taxon>
        <taxon>Bacillati</taxon>
        <taxon>Bacillota</taxon>
        <taxon>Bacilli</taxon>
        <taxon>Bacillales</taxon>
        <taxon>Paenibacillaceae</taxon>
        <taxon>Paenibacillus</taxon>
    </lineage>
</organism>
<protein>
    <submittedName>
        <fullName evidence="2">Type II toxin-antitoxin system HicB family antitoxin</fullName>
    </submittedName>
</protein>